<evidence type="ECO:0000256" key="1">
    <source>
        <dbReference type="SAM" id="Phobius"/>
    </source>
</evidence>
<dbReference type="Pfam" id="PF14620">
    <property type="entry name" value="YPEB_PepSY1-2"/>
    <property type="match status" value="1"/>
</dbReference>
<evidence type="ECO:0000259" key="2">
    <source>
        <dbReference type="Pfam" id="PF03413"/>
    </source>
</evidence>
<dbReference type="Pfam" id="PF03413">
    <property type="entry name" value="PepSY"/>
    <property type="match status" value="1"/>
</dbReference>
<dbReference type="InterPro" id="IPR048402">
    <property type="entry name" value="YpeB_N"/>
</dbReference>
<evidence type="ECO:0000259" key="4">
    <source>
        <dbReference type="Pfam" id="PF20769"/>
    </source>
</evidence>
<dbReference type="GO" id="GO:0009847">
    <property type="term" value="P:spore germination"/>
    <property type="evidence" value="ECO:0007669"/>
    <property type="project" value="InterPro"/>
</dbReference>
<dbReference type="EMBL" id="QKMR01000004">
    <property type="protein sequence ID" value="PYG89028.1"/>
    <property type="molecule type" value="Genomic_DNA"/>
</dbReference>
<feature type="transmembrane region" description="Helical" evidence="1">
    <location>
        <begin position="21"/>
        <end position="45"/>
    </location>
</feature>
<feature type="domain" description="Sporulation protein YpeB N-terminal" evidence="4">
    <location>
        <begin position="51"/>
        <end position="183"/>
    </location>
</feature>
<keyword evidence="1" id="KW-1133">Transmembrane helix</keyword>
<dbReference type="RefSeq" id="WP_110460923.1">
    <property type="nucleotide sequence ID" value="NZ_QKMR01000004.1"/>
</dbReference>
<dbReference type="OrthoDB" id="2372097at2"/>
<dbReference type="AlphaFoldDB" id="A0A318XPE2"/>
<organism evidence="5 6">
    <name type="scientific">Ruminiclostridium sufflavum DSM 19573</name>
    <dbReference type="NCBI Taxonomy" id="1121337"/>
    <lineage>
        <taxon>Bacteria</taxon>
        <taxon>Bacillati</taxon>
        <taxon>Bacillota</taxon>
        <taxon>Clostridia</taxon>
        <taxon>Eubacteriales</taxon>
        <taxon>Oscillospiraceae</taxon>
        <taxon>Ruminiclostridium</taxon>
    </lineage>
</organism>
<protein>
    <submittedName>
        <fullName evidence="5">Germination protein YpeB</fullName>
    </submittedName>
</protein>
<proteinExistence type="predicted"/>
<evidence type="ECO:0000313" key="6">
    <source>
        <dbReference type="Proteomes" id="UP000248132"/>
    </source>
</evidence>
<feature type="domain" description="PepSY" evidence="2">
    <location>
        <begin position="400"/>
        <end position="460"/>
    </location>
</feature>
<dbReference type="Proteomes" id="UP000248132">
    <property type="component" value="Unassembled WGS sequence"/>
</dbReference>
<reference evidence="5 6" key="1">
    <citation type="submission" date="2018-06" db="EMBL/GenBank/DDBJ databases">
        <title>Genomic Encyclopedia of Type Strains, Phase I: the one thousand microbial genomes (KMG-I) project.</title>
        <authorList>
            <person name="Kyrpides N."/>
        </authorList>
    </citation>
    <scope>NUCLEOTIDE SEQUENCE [LARGE SCALE GENOMIC DNA]</scope>
    <source>
        <strain evidence="5 6">DSM 19573</strain>
    </source>
</reference>
<keyword evidence="1" id="KW-0472">Membrane</keyword>
<sequence>MDQEEYRRNLNSFSDKQDRKRGSWTGAIAIIALLALFGVGTWGYYQNKQLTALKIQTENQYNRAFMDLTNYVDDLEVLLAKSLITSTPKSTSAMLEDVWRQANLAQENMGQLPVSPPILEKTSNYLTQVGDMAYALNTKTLNGTSLSDEEYQNLSKLHGYAVSLQKSLHGIENQINAGKMSWEKAKTNAEKSVSVAKTNDPQSSAIENIDKNFQEYPSLIYDGPYSDHMLKEKPLGLKSNKVSAEEAKKLAKKFVGEDKVQEIKQLDSNDVGKIKTFRFSVLYKDSTDEQSAEVDITQQGGQVYWMLRNRDFGKDTLTMEEAKKKASAFLSKNGFKNMKDTYYQKTDGTAVICYAYTQDNAIVYPDLVKVKIALDNGEIVGIESKGYLYNHRTREIPAAKLTIEQARKQINNKLKIISQGKAIIPTDFKTEKYCYEFLGDMDDRHFIIYINAVTGAEEDVLLLIEDDSGTLTM</sequence>
<keyword evidence="6" id="KW-1185">Reference proteome</keyword>
<dbReference type="NCBIfam" id="TIGR02889">
    <property type="entry name" value="spore_YpeB"/>
    <property type="match status" value="1"/>
</dbReference>
<keyword evidence="1" id="KW-0812">Transmembrane</keyword>
<name>A0A318XPE2_9FIRM</name>
<dbReference type="InterPro" id="IPR025711">
    <property type="entry name" value="PepSY"/>
</dbReference>
<dbReference type="Pfam" id="PF20769">
    <property type="entry name" value="YPEB_N"/>
    <property type="match status" value="1"/>
</dbReference>
<comment type="caution">
    <text evidence="5">The sequence shown here is derived from an EMBL/GenBank/DDBJ whole genome shotgun (WGS) entry which is preliminary data.</text>
</comment>
<accession>A0A318XPE2</accession>
<gene>
    <name evidence="5" type="ORF">LY28_00848</name>
</gene>
<evidence type="ECO:0000259" key="3">
    <source>
        <dbReference type="Pfam" id="PF14620"/>
    </source>
</evidence>
<feature type="domain" description="Sporulation protein YpeB PepSY1 and PepSY2" evidence="3">
    <location>
        <begin position="204"/>
        <end position="397"/>
    </location>
</feature>
<evidence type="ECO:0000313" key="5">
    <source>
        <dbReference type="EMBL" id="PYG89028.1"/>
    </source>
</evidence>
<dbReference type="InterPro" id="IPR014239">
    <property type="entry name" value="YpeB_PepSY1-2"/>
</dbReference>